<organism evidence="2">
    <name type="scientific">Arundo donax</name>
    <name type="common">Giant reed</name>
    <name type="synonym">Donax arundinaceus</name>
    <dbReference type="NCBI Taxonomy" id="35708"/>
    <lineage>
        <taxon>Eukaryota</taxon>
        <taxon>Viridiplantae</taxon>
        <taxon>Streptophyta</taxon>
        <taxon>Embryophyta</taxon>
        <taxon>Tracheophyta</taxon>
        <taxon>Spermatophyta</taxon>
        <taxon>Magnoliopsida</taxon>
        <taxon>Liliopsida</taxon>
        <taxon>Poales</taxon>
        <taxon>Poaceae</taxon>
        <taxon>PACMAD clade</taxon>
        <taxon>Arundinoideae</taxon>
        <taxon>Arundineae</taxon>
        <taxon>Arundo</taxon>
    </lineage>
</organism>
<reference evidence="2" key="1">
    <citation type="submission" date="2014-09" db="EMBL/GenBank/DDBJ databases">
        <authorList>
            <person name="Magalhaes I.L.F."/>
            <person name="Oliveira U."/>
            <person name="Santos F.R."/>
            <person name="Vidigal T.H.D.A."/>
            <person name="Brescovit A.D."/>
            <person name="Santos A.J."/>
        </authorList>
    </citation>
    <scope>NUCLEOTIDE SEQUENCE</scope>
    <source>
        <tissue evidence="2">Shoot tissue taken approximately 20 cm above the soil surface</tissue>
    </source>
</reference>
<accession>A0A0A9B041</accession>
<reference evidence="2" key="2">
    <citation type="journal article" date="2015" name="Data Brief">
        <title>Shoot transcriptome of the giant reed, Arundo donax.</title>
        <authorList>
            <person name="Barrero R.A."/>
            <person name="Guerrero F.D."/>
            <person name="Moolhuijzen P."/>
            <person name="Goolsby J.A."/>
            <person name="Tidwell J."/>
            <person name="Bellgard S.E."/>
            <person name="Bellgard M.I."/>
        </authorList>
    </citation>
    <scope>NUCLEOTIDE SEQUENCE</scope>
    <source>
        <tissue evidence="2">Shoot tissue taken approximately 20 cm above the soil surface</tissue>
    </source>
</reference>
<feature type="compositionally biased region" description="Low complexity" evidence="1">
    <location>
        <begin position="85"/>
        <end position="94"/>
    </location>
</feature>
<name>A0A0A9B041_ARUDO</name>
<evidence type="ECO:0000256" key="1">
    <source>
        <dbReference type="SAM" id="MobiDB-lite"/>
    </source>
</evidence>
<sequence length="94" mass="10346">MAAADHRQPAPSPPVALQRSASPGTTRDVRDLRAAHASTLRLRAHAGGLLGRGRQGGHEDPRPRLLQPPPERHPRHHQLRRPGHHLLPLQRPVA</sequence>
<feature type="region of interest" description="Disordered" evidence="1">
    <location>
        <begin position="1"/>
        <end position="28"/>
    </location>
</feature>
<dbReference type="AlphaFoldDB" id="A0A0A9B041"/>
<dbReference type="EMBL" id="GBRH01240521">
    <property type="protein sequence ID" value="JAD57374.1"/>
    <property type="molecule type" value="Transcribed_RNA"/>
</dbReference>
<evidence type="ECO:0000313" key="2">
    <source>
        <dbReference type="EMBL" id="JAD57374.1"/>
    </source>
</evidence>
<protein>
    <submittedName>
        <fullName evidence="2">Uncharacterized protein</fullName>
    </submittedName>
</protein>
<feature type="compositionally biased region" description="Basic residues" evidence="1">
    <location>
        <begin position="73"/>
        <end position="84"/>
    </location>
</feature>
<proteinExistence type="predicted"/>
<feature type="region of interest" description="Disordered" evidence="1">
    <location>
        <begin position="44"/>
        <end position="94"/>
    </location>
</feature>